<keyword evidence="18" id="KW-1185">Reference proteome</keyword>
<feature type="compositionally biased region" description="Acidic residues" evidence="11">
    <location>
        <begin position="253"/>
        <end position="264"/>
    </location>
</feature>
<dbReference type="Gene3D" id="3.30.40.10">
    <property type="entry name" value="Zinc/RING finger domain, C3HC4 (zinc finger)"/>
    <property type="match status" value="2"/>
</dbReference>
<evidence type="ECO:0000259" key="12">
    <source>
        <dbReference type="PROSITE" id="PS50016"/>
    </source>
</evidence>
<dbReference type="Pfam" id="PF13832">
    <property type="entry name" value="zf-HC5HC2H_2"/>
    <property type="match status" value="1"/>
</dbReference>
<reference evidence="17 18" key="1">
    <citation type="journal article" date="2024" name="Nat. Commun.">
        <title>Phylogenomics reveals the evolutionary origins of lichenization in chlorophyte algae.</title>
        <authorList>
            <person name="Puginier C."/>
            <person name="Libourel C."/>
            <person name="Otte J."/>
            <person name="Skaloud P."/>
            <person name="Haon M."/>
            <person name="Grisel S."/>
            <person name="Petersen M."/>
            <person name="Berrin J.G."/>
            <person name="Delaux P.M."/>
            <person name="Dal Grande F."/>
            <person name="Keller J."/>
        </authorList>
    </citation>
    <scope>NUCLEOTIDE SEQUENCE [LARGE SCALE GENOMIC DNA]</scope>
    <source>
        <strain evidence="17 18">SAG 2043</strain>
    </source>
</reference>
<dbReference type="InterPro" id="IPR011011">
    <property type="entry name" value="Znf_FYVE_PHD"/>
</dbReference>
<evidence type="ECO:0000313" key="17">
    <source>
        <dbReference type="EMBL" id="KAK9809202.1"/>
    </source>
</evidence>
<dbReference type="AlphaFoldDB" id="A0AAW1PMJ1"/>
<dbReference type="Pfam" id="PF00855">
    <property type="entry name" value="PWWP"/>
    <property type="match status" value="1"/>
</dbReference>
<evidence type="ECO:0000259" key="15">
    <source>
        <dbReference type="PROSITE" id="PS50868"/>
    </source>
</evidence>
<dbReference type="CDD" id="cd20404">
    <property type="entry name" value="Tudor_Agenet_AtEML-like"/>
    <property type="match status" value="1"/>
</dbReference>
<dbReference type="InterPro" id="IPR019786">
    <property type="entry name" value="Zinc_finger_PHD-type_CS"/>
</dbReference>
<evidence type="ECO:0000256" key="3">
    <source>
        <dbReference type="ARBA" id="ARBA00022679"/>
    </source>
</evidence>
<dbReference type="GO" id="GO:0005634">
    <property type="term" value="C:nucleus"/>
    <property type="evidence" value="ECO:0007669"/>
    <property type="project" value="UniProtKB-SubCell"/>
</dbReference>
<protein>
    <submittedName>
        <fullName evidence="17">Uncharacterized protein</fullName>
    </submittedName>
</protein>
<evidence type="ECO:0000256" key="8">
    <source>
        <dbReference type="ARBA" id="ARBA00022853"/>
    </source>
</evidence>
<keyword evidence="8" id="KW-0156">Chromatin regulator</keyword>
<dbReference type="PROSITE" id="PS50016">
    <property type="entry name" value="ZF_PHD_2"/>
    <property type="match status" value="1"/>
</dbReference>
<dbReference type="PROSITE" id="PS51543">
    <property type="entry name" value="FYRC"/>
    <property type="match status" value="1"/>
</dbReference>
<evidence type="ECO:0000256" key="11">
    <source>
        <dbReference type="SAM" id="MobiDB-lite"/>
    </source>
</evidence>
<dbReference type="GO" id="GO:0006357">
    <property type="term" value="P:regulation of transcription by RNA polymerase II"/>
    <property type="evidence" value="ECO:0007669"/>
    <property type="project" value="TreeGrafter"/>
</dbReference>
<gene>
    <name evidence="17" type="ORF">WJX72_011258</name>
</gene>
<dbReference type="PROSITE" id="PS51542">
    <property type="entry name" value="FYRN"/>
    <property type="match status" value="1"/>
</dbReference>
<evidence type="ECO:0000256" key="4">
    <source>
        <dbReference type="ARBA" id="ARBA00022691"/>
    </source>
</evidence>
<keyword evidence="7" id="KW-0862">Zinc</keyword>
<dbReference type="GO" id="GO:0008270">
    <property type="term" value="F:zinc ion binding"/>
    <property type="evidence" value="ECO:0007669"/>
    <property type="project" value="UniProtKB-KW"/>
</dbReference>
<feature type="domain" description="PHD-type" evidence="16">
    <location>
        <begin position="522"/>
        <end position="635"/>
    </location>
</feature>
<evidence type="ECO:0000256" key="2">
    <source>
        <dbReference type="ARBA" id="ARBA00022603"/>
    </source>
</evidence>
<dbReference type="InterPro" id="IPR003889">
    <property type="entry name" value="FYrich_C"/>
</dbReference>
<dbReference type="InterPro" id="IPR019787">
    <property type="entry name" value="Znf_PHD-finger"/>
</dbReference>
<dbReference type="CDD" id="cd10518">
    <property type="entry name" value="SET_SETD1-like"/>
    <property type="match status" value="1"/>
</dbReference>
<keyword evidence="3" id="KW-0808">Transferase</keyword>
<dbReference type="Pfam" id="PF13831">
    <property type="entry name" value="PHD_2"/>
    <property type="match status" value="1"/>
</dbReference>
<dbReference type="InterPro" id="IPR000313">
    <property type="entry name" value="PWWP_dom"/>
</dbReference>
<dbReference type="InterPro" id="IPR001965">
    <property type="entry name" value="Znf_PHD"/>
</dbReference>
<proteinExistence type="predicted"/>
<dbReference type="GO" id="GO:0032259">
    <property type="term" value="P:methylation"/>
    <property type="evidence" value="ECO:0007669"/>
    <property type="project" value="UniProtKB-KW"/>
</dbReference>
<dbReference type="Proteomes" id="UP001489004">
    <property type="component" value="Unassembled WGS sequence"/>
</dbReference>
<dbReference type="InterPro" id="IPR003888">
    <property type="entry name" value="FYrich_N"/>
</dbReference>
<dbReference type="InterPro" id="IPR001214">
    <property type="entry name" value="SET_dom"/>
</dbReference>
<dbReference type="PANTHER" id="PTHR13793">
    <property type="entry name" value="PHD FINGER PROTEINS"/>
    <property type="match status" value="1"/>
</dbReference>
<feature type="region of interest" description="Disordered" evidence="11">
    <location>
        <begin position="248"/>
        <end position="278"/>
    </location>
</feature>
<comment type="subcellular location">
    <subcellularLocation>
        <location evidence="1">Nucleus</location>
    </subcellularLocation>
</comment>
<evidence type="ECO:0000256" key="7">
    <source>
        <dbReference type="ARBA" id="ARBA00022833"/>
    </source>
</evidence>
<dbReference type="PROSITE" id="PS01359">
    <property type="entry name" value="ZF_PHD_1"/>
    <property type="match status" value="1"/>
</dbReference>
<evidence type="ECO:0000256" key="6">
    <source>
        <dbReference type="ARBA" id="ARBA00022771"/>
    </source>
</evidence>
<evidence type="ECO:0000259" key="14">
    <source>
        <dbReference type="PROSITE" id="PS50812"/>
    </source>
</evidence>
<evidence type="ECO:0000259" key="16">
    <source>
        <dbReference type="PROSITE" id="PS51805"/>
    </source>
</evidence>
<evidence type="ECO:0000256" key="9">
    <source>
        <dbReference type="ARBA" id="ARBA00023242"/>
    </source>
</evidence>
<keyword evidence="4" id="KW-0949">S-adenosyl-L-methionine</keyword>
<sequence length="866" mass="95277">MDAQEGDLYGALEQFEAHRKERVHFRALDVAAKIDPEALVGRRMRVYWPDDDGWFLGTATEYFPDTGKHKIEYIDGDVEVVWVAMEQIRLLMYAGEVLVPPTSAKLHDIARCLLKAAEELEAADAGKRDAMQQRGYDLHEKAGLLQLQEQTAVVWARSPGWPDWPAIVITPEEADASGVKKAGRDSIPVHWFGTMEFGRVKPEHLTLFRDGLDAGMHRVAGNRNRRLRAACYEVRIYFESGELPAKMVPINNDDPDYDDEDEDDVPARSSAKKAKVASSAPGDVKLPVRLSDALSVHSLGRIEYIHPAFHNEKNFWPVGFSAVRMAATPASANKRVAHRCEILEAADGSGPLFRVTPEGLPAVEAATATKAWAALYASEAGDNGSASMRSLGIAGVRIFGLANPRIMRLLQRLEGANKCERYCSWEGEPPELVPLTPAEQRQRAAALAAMQQLPEGIAAVRAHNSAEGFCHVCAREDEIDGNHLLQCDACRAFVHMDCYGVEEQPNGSLWLCDVCKLGIKQAPACCLCPVQGGLLKPTSCGRWCHVACALWMPETHVEEEGSGAVAGIQQISKARFQLKCSICEQQHGACIQCAGSRACFTAFHPLCARNAGLPMATSPSRDPKAAHASTAEPPAKRQRTRSDQRRRRKGNGRWQSSLLDEGTDIGAGCRLMCFCAKHRSAAAETWPLRVTCGKSDIHGWGAFSKRALAKGDMVLEYVGELVRPSIADAREKRLYNSMVGAGTYVFRMSDAECVDATRKGNLAHLLNHSCDPNCYSRTITVQDKRSGRTHDHVVICAKKDIPAMQELTYDYRFCGDEQLPCNCGAATCRGHVNEKARPVQHEELVPRHRLKPYNAKKAAAKLQTAG</sequence>
<dbReference type="SUPFAM" id="SSF57903">
    <property type="entry name" value="FYVE/PHD zinc finger"/>
    <property type="match status" value="1"/>
</dbReference>
<evidence type="ECO:0000259" key="13">
    <source>
        <dbReference type="PROSITE" id="PS50280"/>
    </source>
</evidence>
<feature type="domain" description="PWWP" evidence="14">
    <location>
        <begin position="150"/>
        <end position="211"/>
    </location>
</feature>
<feature type="region of interest" description="Disordered" evidence="11">
    <location>
        <begin position="618"/>
        <end position="657"/>
    </location>
</feature>
<accession>A0AAW1PMJ1</accession>
<dbReference type="InterPro" id="IPR003616">
    <property type="entry name" value="Post-SET_dom"/>
</dbReference>
<evidence type="ECO:0000313" key="18">
    <source>
        <dbReference type="Proteomes" id="UP001489004"/>
    </source>
</evidence>
<comment type="caution">
    <text evidence="17">The sequence shown here is derived from an EMBL/GenBank/DDBJ whole genome shotgun (WGS) entry which is preliminary data.</text>
</comment>
<feature type="domain" description="SET" evidence="13">
    <location>
        <begin position="688"/>
        <end position="812"/>
    </location>
</feature>
<dbReference type="PROSITE" id="PS50868">
    <property type="entry name" value="POST_SET"/>
    <property type="match status" value="1"/>
</dbReference>
<dbReference type="SMART" id="SM00542">
    <property type="entry name" value="FYRC"/>
    <property type="match status" value="1"/>
</dbReference>
<dbReference type="SMART" id="SM00249">
    <property type="entry name" value="PHD"/>
    <property type="match status" value="2"/>
</dbReference>
<dbReference type="InterPro" id="IPR013083">
    <property type="entry name" value="Znf_RING/FYVE/PHD"/>
</dbReference>
<keyword evidence="5" id="KW-0479">Metal-binding</keyword>
<dbReference type="SMART" id="SM00317">
    <property type="entry name" value="SET"/>
    <property type="match status" value="1"/>
</dbReference>
<dbReference type="GO" id="GO:0008168">
    <property type="term" value="F:methyltransferase activity"/>
    <property type="evidence" value="ECO:0007669"/>
    <property type="project" value="UniProtKB-KW"/>
</dbReference>
<feature type="domain" description="Post-SET" evidence="15">
    <location>
        <begin position="817"/>
        <end position="833"/>
    </location>
</feature>
<dbReference type="EMBL" id="JALJOR010000011">
    <property type="protein sequence ID" value="KAK9809202.1"/>
    <property type="molecule type" value="Genomic_DNA"/>
</dbReference>
<evidence type="ECO:0000256" key="10">
    <source>
        <dbReference type="PROSITE-ProRule" id="PRU00146"/>
    </source>
</evidence>
<keyword evidence="9" id="KW-0539">Nucleus</keyword>
<dbReference type="Gene3D" id="2.30.30.140">
    <property type="match status" value="2"/>
</dbReference>
<dbReference type="Pfam" id="PF05965">
    <property type="entry name" value="FYRC"/>
    <property type="match status" value="1"/>
</dbReference>
<evidence type="ECO:0000256" key="5">
    <source>
        <dbReference type="ARBA" id="ARBA00022723"/>
    </source>
</evidence>
<dbReference type="InterPro" id="IPR046341">
    <property type="entry name" value="SET_dom_sf"/>
</dbReference>
<dbReference type="PROSITE" id="PS51805">
    <property type="entry name" value="EPHD"/>
    <property type="match status" value="1"/>
</dbReference>
<dbReference type="PROSITE" id="PS50812">
    <property type="entry name" value="PWWP"/>
    <property type="match status" value="1"/>
</dbReference>
<evidence type="ECO:0000256" key="1">
    <source>
        <dbReference type="ARBA" id="ARBA00004123"/>
    </source>
</evidence>
<dbReference type="Pfam" id="PF05964">
    <property type="entry name" value="FYRN"/>
    <property type="match status" value="1"/>
</dbReference>
<dbReference type="SUPFAM" id="SSF63748">
    <property type="entry name" value="Tudor/PWWP/MBT"/>
    <property type="match status" value="1"/>
</dbReference>
<feature type="domain" description="PHD-type" evidence="12">
    <location>
        <begin position="467"/>
        <end position="518"/>
    </location>
</feature>
<name>A0AAW1PMJ1_9CHLO</name>
<dbReference type="Gene3D" id="2.170.270.10">
    <property type="entry name" value="SET domain"/>
    <property type="match status" value="1"/>
</dbReference>
<dbReference type="Pfam" id="PF00856">
    <property type="entry name" value="SET"/>
    <property type="match status" value="1"/>
</dbReference>
<dbReference type="SUPFAM" id="SSF82199">
    <property type="entry name" value="SET domain"/>
    <property type="match status" value="1"/>
</dbReference>
<dbReference type="InterPro" id="IPR050701">
    <property type="entry name" value="Histone_Mod_Regulator"/>
</dbReference>
<dbReference type="GO" id="GO:0140993">
    <property type="term" value="F:histone modifying activity"/>
    <property type="evidence" value="ECO:0007669"/>
    <property type="project" value="UniProtKB-ARBA"/>
</dbReference>
<dbReference type="InterPro" id="IPR034732">
    <property type="entry name" value="EPHD"/>
</dbReference>
<dbReference type="Gene3D" id="3.30.160.360">
    <property type="match status" value="1"/>
</dbReference>
<keyword evidence="6 10" id="KW-0863">Zinc-finger</keyword>
<dbReference type="PANTHER" id="PTHR13793:SF140">
    <property type="entry name" value="HISTONE-LYSINE N-METHYLTRANSFERASE ATX2"/>
    <property type="match status" value="1"/>
</dbReference>
<feature type="compositionally biased region" description="Basic residues" evidence="11">
    <location>
        <begin position="636"/>
        <end position="651"/>
    </location>
</feature>
<organism evidence="17 18">
    <name type="scientific">[Myrmecia] bisecta</name>
    <dbReference type="NCBI Taxonomy" id="41462"/>
    <lineage>
        <taxon>Eukaryota</taxon>
        <taxon>Viridiplantae</taxon>
        <taxon>Chlorophyta</taxon>
        <taxon>core chlorophytes</taxon>
        <taxon>Trebouxiophyceae</taxon>
        <taxon>Trebouxiales</taxon>
        <taxon>Trebouxiaceae</taxon>
        <taxon>Myrmecia</taxon>
    </lineage>
</organism>
<keyword evidence="2" id="KW-0489">Methyltransferase</keyword>
<dbReference type="PROSITE" id="PS50280">
    <property type="entry name" value="SET"/>
    <property type="match status" value="1"/>
</dbReference>